<accession>A0A0F9RUI5</accession>
<proteinExistence type="predicted"/>
<feature type="transmembrane region" description="Helical" evidence="1">
    <location>
        <begin position="82"/>
        <end position="100"/>
    </location>
</feature>
<gene>
    <name evidence="2" type="ORF">LCGC14_0535030</name>
</gene>
<sequence>MKKYFAVIVICVVMLYLTDNVLVYSHESAHVAIYGLFDCDSEFILGFGFLPTKTITIGPCRYTVEVAQAQANVEAIGYHLKALNMTIWMAVMVAFLLFFLKDDYGKYEVEK</sequence>
<evidence type="ECO:0000313" key="2">
    <source>
        <dbReference type="EMBL" id="KKN60125.1"/>
    </source>
</evidence>
<comment type="caution">
    <text evidence="2">The sequence shown here is derived from an EMBL/GenBank/DDBJ whole genome shotgun (WGS) entry which is preliminary data.</text>
</comment>
<reference evidence="2" key="1">
    <citation type="journal article" date="2015" name="Nature">
        <title>Complex archaea that bridge the gap between prokaryotes and eukaryotes.</title>
        <authorList>
            <person name="Spang A."/>
            <person name="Saw J.H."/>
            <person name="Jorgensen S.L."/>
            <person name="Zaremba-Niedzwiedzka K."/>
            <person name="Martijn J."/>
            <person name="Lind A.E."/>
            <person name="van Eijk R."/>
            <person name="Schleper C."/>
            <person name="Guy L."/>
            <person name="Ettema T.J."/>
        </authorList>
    </citation>
    <scope>NUCLEOTIDE SEQUENCE</scope>
</reference>
<protein>
    <submittedName>
        <fullName evidence="2">Uncharacterized protein</fullName>
    </submittedName>
</protein>
<dbReference type="EMBL" id="LAZR01000704">
    <property type="protein sequence ID" value="KKN60125.1"/>
    <property type="molecule type" value="Genomic_DNA"/>
</dbReference>
<dbReference type="AlphaFoldDB" id="A0A0F9RUI5"/>
<keyword evidence="1" id="KW-0472">Membrane</keyword>
<name>A0A0F9RUI5_9ZZZZ</name>
<keyword evidence="1" id="KW-0812">Transmembrane</keyword>
<evidence type="ECO:0000256" key="1">
    <source>
        <dbReference type="SAM" id="Phobius"/>
    </source>
</evidence>
<keyword evidence="1" id="KW-1133">Transmembrane helix</keyword>
<organism evidence="2">
    <name type="scientific">marine sediment metagenome</name>
    <dbReference type="NCBI Taxonomy" id="412755"/>
    <lineage>
        <taxon>unclassified sequences</taxon>
        <taxon>metagenomes</taxon>
        <taxon>ecological metagenomes</taxon>
    </lineage>
</organism>